<dbReference type="EMBL" id="BSNM01000002">
    <property type="protein sequence ID" value="GLQ29612.1"/>
    <property type="molecule type" value="Genomic_DNA"/>
</dbReference>
<gene>
    <name evidence="1" type="ORF">GCM10007876_00900</name>
</gene>
<sequence>MNTEQAIETAYTNHIGALYKALSQAILLAKGDEAEVTVAETRFRKGLAHAADIRARARRLANLD</sequence>
<dbReference type="Proteomes" id="UP001161389">
    <property type="component" value="Unassembled WGS sequence"/>
</dbReference>
<dbReference type="AlphaFoldDB" id="A0AA37S7G8"/>
<protein>
    <submittedName>
        <fullName evidence="1">Uncharacterized protein</fullName>
    </submittedName>
</protein>
<accession>A0AA37S7G8</accession>
<comment type="caution">
    <text evidence="1">The sequence shown here is derived from an EMBL/GenBank/DDBJ whole genome shotgun (WGS) entry which is preliminary data.</text>
</comment>
<keyword evidence="2" id="KW-1185">Reference proteome</keyword>
<proteinExistence type="predicted"/>
<dbReference type="RefSeq" id="WP_284377461.1">
    <property type="nucleotide sequence ID" value="NZ_BSNM01000002.1"/>
</dbReference>
<evidence type="ECO:0000313" key="1">
    <source>
        <dbReference type="EMBL" id="GLQ29612.1"/>
    </source>
</evidence>
<evidence type="ECO:0000313" key="2">
    <source>
        <dbReference type="Proteomes" id="UP001161389"/>
    </source>
</evidence>
<reference evidence="1" key="2">
    <citation type="submission" date="2023-01" db="EMBL/GenBank/DDBJ databases">
        <title>Draft genome sequence of Litoribrevibacter albus strain NBRC 110071.</title>
        <authorList>
            <person name="Sun Q."/>
            <person name="Mori K."/>
        </authorList>
    </citation>
    <scope>NUCLEOTIDE SEQUENCE</scope>
    <source>
        <strain evidence="1">NBRC 110071</strain>
    </source>
</reference>
<name>A0AA37S7G8_9GAMM</name>
<organism evidence="1 2">
    <name type="scientific">Litoribrevibacter albus</name>
    <dbReference type="NCBI Taxonomy" id="1473156"/>
    <lineage>
        <taxon>Bacteria</taxon>
        <taxon>Pseudomonadati</taxon>
        <taxon>Pseudomonadota</taxon>
        <taxon>Gammaproteobacteria</taxon>
        <taxon>Oceanospirillales</taxon>
        <taxon>Oceanospirillaceae</taxon>
        <taxon>Litoribrevibacter</taxon>
    </lineage>
</organism>
<reference evidence="1" key="1">
    <citation type="journal article" date="2014" name="Int. J. Syst. Evol. Microbiol.">
        <title>Complete genome sequence of Corynebacterium casei LMG S-19264T (=DSM 44701T), isolated from a smear-ripened cheese.</title>
        <authorList>
            <consortium name="US DOE Joint Genome Institute (JGI-PGF)"/>
            <person name="Walter F."/>
            <person name="Albersmeier A."/>
            <person name="Kalinowski J."/>
            <person name="Ruckert C."/>
        </authorList>
    </citation>
    <scope>NUCLEOTIDE SEQUENCE</scope>
    <source>
        <strain evidence="1">NBRC 110071</strain>
    </source>
</reference>